<feature type="transmembrane region" description="Helical" evidence="6">
    <location>
        <begin position="189"/>
        <end position="212"/>
    </location>
</feature>
<sequence>MDIKNQEQIAIDTCISVVQVYFPCQESTPLNHTCLCEQYAWHVACHDNHASSRSNRINADTAMRKSCLAAGIIDLPTIQRNRNPERRQLGSFLNSLGGVAASFFSRESIALPIPTAIPSSPALTSAQTTTPAQTSRAPSATQTAQSSAPAPTTFASSVSPTVSQVSSDSVASQTAAASTSQSSKPSTGLIAGAAVGGIAVVILLAILITLCLRHKRKKREAPLPYKHSPMLDNASHRSLDETLVERTPMVEPRTPHYQQEVPIGGYVQNEKAAYKAGNKPLPVPAQVEMETSANVWELDATEKPRPIRVGLESPIIAHGQMRSERNERRRNHRDELHF</sequence>
<keyword evidence="4 6" id="KW-0472">Membrane</keyword>
<reference evidence="8" key="1">
    <citation type="journal article" date="2021" name="BMC Genomics">
        <title>Chromosome-level genome assembly and manually-curated proteome of model necrotroph Parastagonospora nodorum Sn15 reveals a genome-wide trove of candidate effector homologs, and redundancy of virulence-related functions within an accessory chromosome.</title>
        <authorList>
            <person name="Bertazzoni S."/>
            <person name="Jones D.A.B."/>
            <person name="Phan H.T."/>
            <person name="Tan K.-C."/>
            <person name="Hane J.K."/>
        </authorList>
    </citation>
    <scope>NUCLEOTIDE SEQUENCE [LARGE SCALE GENOMIC DNA]</scope>
    <source>
        <strain evidence="8">SN15 / ATCC MYA-4574 / FGSC 10173)</strain>
    </source>
</reference>
<keyword evidence="2 6" id="KW-0812">Transmembrane</keyword>
<accession>A0A7U2FDM6</accession>
<evidence type="ECO:0000256" key="1">
    <source>
        <dbReference type="ARBA" id="ARBA00004167"/>
    </source>
</evidence>
<dbReference type="AlphaFoldDB" id="A0A7U2FDM6"/>
<keyword evidence="8" id="KW-1185">Reference proteome</keyword>
<dbReference type="PANTHER" id="PTHR15549">
    <property type="entry name" value="PAIRED IMMUNOGLOBULIN-LIKE TYPE 2 RECEPTOR"/>
    <property type="match status" value="1"/>
</dbReference>
<evidence type="ECO:0000313" key="7">
    <source>
        <dbReference type="EMBL" id="QRD03347.1"/>
    </source>
</evidence>
<feature type="compositionally biased region" description="Basic and acidic residues" evidence="5">
    <location>
        <begin position="321"/>
        <end position="338"/>
    </location>
</feature>
<dbReference type="EMBL" id="CP069037">
    <property type="protein sequence ID" value="QRD03347.1"/>
    <property type="molecule type" value="Genomic_DNA"/>
</dbReference>
<evidence type="ECO:0000256" key="4">
    <source>
        <dbReference type="ARBA" id="ARBA00023136"/>
    </source>
</evidence>
<proteinExistence type="predicted"/>
<protein>
    <recommendedName>
        <fullName evidence="9">Extracellular membrane protein CFEM domain-containing protein</fullName>
    </recommendedName>
</protein>
<evidence type="ECO:0000256" key="2">
    <source>
        <dbReference type="ARBA" id="ARBA00022692"/>
    </source>
</evidence>
<evidence type="ECO:0000313" key="8">
    <source>
        <dbReference type="Proteomes" id="UP000663193"/>
    </source>
</evidence>
<organism evidence="7 8">
    <name type="scientific">Phaeosphaeria nodorum (strain SN15 / ATCC MYA-4574 / FGSC 10173)</name>
    <name type="common">Glume blotch fungus</name>
    <name type="synonym">Parastagonospora nodorum</name>
    <dbReference type="NCBI Taxonomy" id="321614"/>
    <lineage>
        <taxon>Eukaryota</taxon>
        <taxon>Fungi</taxon>
        <taxon>Dikarya</taxon>
        <taxon>Ascomycota</taxon>
        <taxon>Pezizomycotina</taxon>
        <taxon>Dothideomycetes</taxon>
        <taxon>Pleosporomycetidae</taxon>
        <taxon>Pleosporales</taxon>
        <taxon>Pleosporineae</taxon>
        <taxon>Phaeosphaeriaceae</taxon>
        <taxon>Parastagonospora</taxon>
    </lineage>
</organism>
<feature type="region of interest" description="Disordered" evidence="5">
    <location>
        <begin position="317"/>
        <end position="338"/>
    </location>
</feature>
<evidence type="ECO:0000256" key="3">
    <source>
        <dbReference type="ARBA" id="ARBA00022989"/>
    </source>
</evidence>
<dbReference type="CDD" id="cd12087">
    <property type="entry name" value="TM_EGFR-like"/>
    <property type="match status" value="1"/>
</dbReference>
<keyword evidence="3 6" id="KW-1133">Transmembrane helix</keyword>
<evidence type="ECO:0000256" key="5">
    <source>
        <dbReference type="SAM" id="MobiDB-lite"/>
    </source>
</evidence>
<name>A0A7U2FDM6_PHANO</name>
<comment type="subcellular location">
    <subcellularLocation>
        <location evidence="1">Membrane</location>
        <topology evidence="1">Single-pass membrane protein</topology>
    </subcellularLocation>
</comment>
<feature type="region of interest" description="Disordered" evidence="5">
    <location>
        <begin position="121"/>
        <end position="159"/>
    </location>
</feature>
<dbReference type="GO" id="GO:0071944">
    <property type="term" value="C:cell periphery"/>
    <property type="evidence" value="ECO:0007669"/>
    <property type="project" value="UniProtKB-ARBA"/>
</dbReference>
<dbReference type="Proteomes" id="UP000663193">
    <property type="component" value="Chromosome 15"/>
</dbReference>
<gene>
    <name evidence="7" type="ORF">JI435_101310</name>
</gene>
<dbReference type="OrthoDB" id="3693952at2759"/>
<dbReference type="VEuPathDB" id="FungiDB:JI435_101310"/>
<dbReference type="InterPro" id="IPR051694">
    <property type="entry name" value="Immunoregulatory_rcpt-like"/>
</dbReference>
<evidence type="ECO:0000256" key="6">
    <source>
        <dbReference type="SAM" id="Phobius"/>
    </source>
</evidence>
<dbReference type="PANTHER" id="PTHR15549:SF33">
    <property type="entry name" value="MEMBRANE PROTEIN WSC4, PUTATIVE (AFU_ORTHOLOGUE AFUA_5G09020)-RELATED"/>
    <property type="match status" value="1"/>
</dbReference>
<evidence type="ECO:0008006" key="9">
    <source>
        <dbReference type="Google" id="ProtNLM"/>
    </source>
</evidence>
<dbReference type="GO" id="GO:0016020">
    <property type="term" value="C:membrane"/>
    <property type="evidence" value="ECO:0007669"/>
    <property type="project" value="UniProtKB-SubCell"/>
</dbReference>